<comment type="subcellular location">
    <subcellularLocation>
        <location evidence="1 8">Cell membrane</location>
        <topology evidence="1 8">Multi-pass membrane protein</topology>
    </subcellularLocation>
</comment>
<evidence type="ECO:0000256" key="2">
    <source>
        <dbReference type="ARBA" id="ARBA00010692"/>
    </source>
</evidence>
<protein>
    <recommendedName>
        <fullName evidence="8">Biotin transporter</fullName>
    </recommendedName>
</protein>
<evidence type="ECO:0000256" key="4">
    <source>
        <dbReference type="ARBA" id="ARBA00022475"/>
    </source>
</evidence>
<dbReference type="Proteomes" id="UP000004470">
    <property type="component" value="Unassembled WGS sequence"/>
</dbReference>
<sequence>MRLDARNITKMALLLAIIIGLGLVPNLPIGLIPVPITVQNIGILLVGLILTPGEAAITIGAFLLLALVGIPVLTGMRGGVAVFMGPTGGYLLGYLVGAVLLAWWTSHGRQDWFGLFAKVAIIAVLVIDLLGIVGFAINMRMAFSKAVLANAFFIPGDVIKSALVALVGRRLKIK</sequence>
<keyword evidence="3 8" id="KW-0813">Transport</keyword>
<dbReference type="GO" id="GO:0015225">
    <property type="term" value="F:biotin transmembrane transporter activity"/>
    <property type="evidence" value="ECO:0007669"/>
    <property type="project" value="UniProtKB-UniRule"/>
</dbReference>
<keyword evidence="4 8" id="KW-1003">Cell membrane</keyword>
<keyword evidence="11" id="KW-1185">Reference proteome</keyword>
<evidence type="ECO:0000256" key="9">
    <source>
        <dbReference type="SAM" id="Phobius"/>
    </source>
</evidence>
<dbReference type="InterPro" id="IPR003784">
    <property type="entry name" value="BioY"/>
</dbReference>
<accession>E0NGI8</accession>
<dbReference type="eggNOG" id="COG1268">
    <property type="taxonomic scope" value="Bacteria"/>
</dbReference>
<evidence type="ECO:0000256" key="8">
    <source>
        <dbReference type="PIRNR" id="PIRNR016661"/>
    </source>
</evidence>
<dbReference type="EMBL" id="AEEG01000004">
    <property type="protein sequence ID" value="EFL95298.1"/>
    <property type="molecule type" value="Genomic_DNA"/>
</dbReference>
<feature type="transmembrane region" description="Helical" evidence="9">
    <location>
        <begin position="80"/>
        <end position="103"/>
    </location>
</feature>
<evidence type="ECO:0000256" key="3">
    <source>
        <dbReference type="ARBA" id="ARBA00022448"/>
    </source>
</evidence>
<organism evidence="10 11">
    <name type="scientific">Pediococcus acidilactici DSM 20284</name>
    <dbReference type="NCBI Taxonomy" id="862514"/>
    <lineage>
        <taxon>Bacteria</taxon>
        <taxon>Bacillati</taxon>
        <taxon>Bacillota</taxon>
        <taxon>Bacilli</taxon>
        <taxon>Lactobacillales</taxon>
        <taxon>Lactobacillaceae</taxon>
        <taxon>Pediococcus</taxon>
        <taxon>Pediococcus acidilactici group</taxon>
    </lineage>
</organism>
<keyword evidence="6 9" id="KW-1133">Transmembrane helix</keyword>
<keyword evidence="5 9" id="KW-0812">Transmembrane</keyword>
<evidence type="ECO:0000313" key="10">
    <source>
        <dbReference type="EMBL" id="EFL95298.1"/>
    </source>
</evidence>
<gene>
    <name evidence="10" type="primary">bioY</name>
    <name evidence="10" type="ORF">HMPREF0623_1035</name>
</gene>
<dbReference type="PANTHER" id="PTHR34295">
    <property type="entry name" value="BIOTIN TRANSPORTER BIOY"/>
    <property type="match status" value="1"/>
</dbReference>
<evidence type="ECO:0000256" key="1">
    <source>
        <dbReference type="ARBA" id="ARBA00004651"/>
    </source>
</evidence>
<dbReference type="PIRSF" id="PIRSF016661">
    <property type="entry name" value="BioY"/>
    <property type="match status" value="1"/>
</dbReference>
<evidence type="ECO:0000313" key="11">
    <source>
        <dbReference type="Proteomes" id="UP000004470"/>
    </source>
</evidence>
<dbReference type="AlphaFoldDB" id="E0NGI8"/>
<keyword evidence="7 8" id="KW-0472">Membrane</keyword>
<evidence type="ECO:0000256" key="7">
    <source>
        <dbReference type="ARBA" id="ARBA00023136"/>
    </source>
</evidence>
<feature type="transmembrane region" description="Helical" evidence="9">
    <location>
        <begin position="115"/>
        <end position="137"/>
    </location>
</feature>
<feature type="transmembrane region" description="Helical" evidence="9">
    <location>
        <begin position="42"/>
        <end position="68"/>
    </location>
</feature>
<comment type="caution">
    <text evidence="10">The sequence shown here is derived from an EMBL/GenBank/DDBJ whole genome shotgun (WGS) entry which is preliminary data.</text>
</comment>
<dbReference type="Pfam" id="PF02632">
    <property type="entry name" value="BioY"/>
    <property type="match status" value="1"/>
</dbReference>
<reference evidence="10" key="1">
    <citation type="submission" date="2010-07" db="EMBL/GenBank/DDBJ databases">
        <authorList>
            <person name="Muzny D."/>
            <person name="Qin X."/>
            <person name="Deng J."/>
            <person name="Jiang H."/>
            <person name="Liu Y."/>
            <person name="Qu J."/>
            <person name="Song X.-Z."/>
            <person name="Zhang L."/>
            <person name="Thornton R."/>
            <person name="Coyle M."/>
            <person name="Francisco L."/>
            <person name="Jackson L."/>
            <person name="Javaid M."/>
            <person name="Korchina V."/>
            <person name="Kovar C."/>
            <person name="Mata R."/>
            <person name="Mathew T."/>
            <person name="Ngo R."/>
            <person name="Nguyen L."/>
            <person name="Nguyen N."/>
            <person name="Okwuonu G."/>
            <person name="Ongeri F."/>
            <person name="Pham C."/>
            <person name="Simmons D."/>
            <person name="Wilczek-Boney K."/>
            <person name="Hale W."/>
            <person name="Jakkamsetti A."/>
            <person name="Pham P."/>
            <person name="Ruth R."/>
            <person name="San Lucas F."/>
            <person name="Warren J."/>
            <person name="Zhang J."/>
            <person name="Zhao Z."/>
            <person name="Zhou C."/>
            <person name="Zhu D."/>
            <person name="Lee S."/>
            <person name="Bess C."/>
            <person name="Blankenburg K."/>
            <person name="Forbes L."/>
            <person name="Fu Q."/>
            <person name="Gubbala S."/>
            <person name="Hirani K."/>
            <person name="Jayaseelan J.C."/>
            <person name="Lara F."/>
            <person name="Munidasa M."/>
            <person name="Palculict T."/>
            <person name="Patil S."/>
            <person name="Pu L.-L."/>
            <person name="Saada N."/>
            <person name="Tang L."/>
            <person name="Weissenberger G."/>
            <person name="Zhu Y."/>
            <person name="Hemphill L."/>
            <person name="Shang Y."/>
            <person name="Youmans B."/>
            <person name="Ayvaz T."/>
            <person name="Ross M."/>
            <person name="Santibanez J."/>
            <person name="Aqrawi P."/>
            <person name="Gross S."/>
            <person name="Joshi V."/>
            <person name="Fowler G."/>
            <person name="Nazareth L."/>
            <person name="Reid J."/>
            <person name="Worley K."/>
            <person name="Petrosino J."/>
            <person name="Highlander S."/>
            <person name="Gibbs R."/>
        </authorList>
    </citation>
    <scope>NUCLEOTIDE SEQUENCE [LARGE SCALE GENOMIC DNA]</scope>
    <source>
        <strain evidence="10">DSM 20284</strain>
    </source>
</reference>
<comment type="similarity">
    <text evidence="2 8">Belongs to the BioY family.</text>
</comment>
<evidence type="ECO:0000256" key="5">
    <source>
        <dbReference type="ARBA" id="ARBA00022692"/>
    </source>
</evidence>
<dbReference type="Gene3D" id="1.10.1760.20">
    <property type="match status" value="1"/>
</dbReference>
<name>E0NGI8_PEDAC</name>
<dbReference type="GO" id="GO:0005886">
    <property type="term" value="C:plasma membrane"/>
    <property type="evidence" value="ECO:0007669"/>
    <property type="project" value="UniProtKB-SubCell"/>
</dbReference>
<dbReference type="HOGENOM" id="CLU_077931_0_1_9"/>
<dbReference type="PANTHER" id="PTHR34295:SF4">
    <property type="entry name" value="BIOTIN TRANSPORTER BIOY-RELATED"/>
    <property type="match status" value="1"/>
</dbReference>
<feature type="transmembrane region" description="Helical" evidence="9">
    <location>
        <begin position="12"/>
        <end position="36"/>
    </location>
</feature>
<evidence type="ECO:0000256" key="6">
    <source>
        <dbReference type="ARBA" id="ARBA00022989"/>
    </source>
</evidence>
<proteinExistence type="inferred from homology"/>